<reference evidence="12" key="1">
    <citation type="journal article" date="2019" name="Int. J. Syst. Evol. Microbiol.">
        <title>The Global Catalogue of Microorganisms (GCM) 10K type strain sequencing project: providing services to taxonomists for standard genome sequencing and annotation.</title>
        <authorList>
            <consortium name="The Broad Institute Genomics Platform"/>
            <consortium name="The Broad Institute Genome Sequencing Center for Infectious Disease"/>
            <person name="Wu L."/>
            <person name="Ma J."/>
        </authorList>
    </citation>
    <scope>NUCLEOTIDE SEQUENCE [LARGE SCALE GENOMIC DNA]</scope>
    <source>
        <strain evidence="12">JCM 16374</strain>
    </source>
</reference>
<organism evidence="11 12">
    <name type="scientific">Streptomyces lunalinharesii</name>
    <dbReference type="NCBI Taxonomy" id="333384"/>
    <lineage>
        <taxon>Bacteria</taxon>
        <taxon>Bacillati</taxon>
        <taxon>Actinomycetota</taxon>
        <taxon>Actinomycetes</taxon>
        <taxon>Kitasatosporales</taxon>
        <taxon>Streptomycetaceae</taxon>
        <taxon>Streptomyces</taxon>
    </lineage>
</organism>
<dbReference type="EMBL" id="BAAARK010000006">
    <property type="protein sequence ID" value="GAA2658569.1"/>
    <property type="molecule type" value="Genomic_DNA"/>
</dbReference>
<dbReference type="InterPro" id="IPR011712">
    <property type="entry name" value="Sig_transdc_His_kin_sub3_dim/P"/>
</dbReference>
<dbReference type="Gene3D" id="1.20.5.1930">
    <property type="match status" value="1"/>
</dbReference>
<keyword evidence="9" id="KW-0472">Membrane</keyword>
<keyword evidence="3" id="KW-0597">Phosphoprotein</keyword>
<dbReference type="PANTHER" id="PTHR24421:SF10">
    <property type="entry name" value="NITRATE_NITRITE SENSOR PROTEIN NARQ"/>
    <property type="match status" value="1"/>
</dbReference>
<feature type="transmembrane region" description="Helical" evidence="9">
    <location>
        <begin position="124"/>
        <end position="142"/>
    </location>
</feature>
<dbReference type="EC" id="2.7.13.3" evidence="2"/>
<feature type="transmembrane region" description="Helical" evidence="9">
    <location>
        <begin position="148"/>
        <end position="166"/>
    </location>
</feature>
<evidence type="ECO:0000256" key="4">
    <source>
        <dbReference type="ARBA" id="ARBA00022679"/>
    </source>
</evidence>
<dbReference type="InterPro" id="IPR050482">
    <property type="entry name" value="Sensor_HK_TwoCompSys"/>
</dbReference>
<dbReference type="Pfam" id="PF07730">
    <property type="entry name" value="HisKA_3"/>
    <property type="match status" value="1"/>
</dbReference>
<dbReference type="InterPro" id="IPR036890">
    <property type="entry name" value="HATPase_C_sf"/>
</dbReference>
<proteinExistence type="predicted"/>
<evidence type="ECO:0000256" key="3">
    <source>
        <dbReference type="ARBA" id="ARBA00022553"/>
    </source>
</evidence>
<evidence type="ECO:0000256" key="9">
    <source>
        <dbReference type="SAM" id="Phobius"/>
    </source>
</evidence>
<keyword evidence="12" id="KW-1185">Reference proteome</keyword>
<keyword evidence="6" id="KW-0418">Kinase</keyword>
<evidence type="ECO:0000256" key="8">
    <source>
        <dbReference type="ARBA" id="ARBA00023012"/>
    </source>
</evidence>
<sequence>MVRNDNDATGPPAGGFRDGLDGARLRRLALNALAIGLALTFDAFSTHPPWHNALFGALLGVWALTAALRHVLARPWPDVAWSVLLIGGATCAGLSPTDPSAPAFVGATGLFLLISTVETPAPWISGALAAGVVGFVLAHAATGGEPRVAVSVFISGVTGGSFGFLARMNGLDRRTERSTAERRAEQAVQEERARIARDIHDVLAHSLGGLVIQLDALEAVSVAREADDDVVTRVRGARAMAADGLVAARRAVDALRRLPADVDAALGDIVAGVRASGMTVDVDVRGEAARVPVPVAEVIASVTVEALTNARKHAPGAPVAVVVTAGRDTVLLRVTNRLHPMARQPEPGASGGHGVPGMRERAEIVGGRLTAGPVQGEWSVECRVPYE</sequence>
<keyword evidence="4" id="KW-0808">Transferase</keyword>
<evidence type="ECO:0000256" key="2">
    <source>
        <dbReference type="ARBA" id="ARBA00012438"/>
    </source>
</evidence>
<dbReference type="CDD" id="cd16917">
    <property type="entry name" value="HATPase_UhpB-NarQ-NarX-like"/>
    <property type="match status" value="1"/>
</dbReference>
<evidence type="ECO:0000256" key="5">
    <source>
        <dbReference type="ARBA" id="ARBA00022741"/>
    </source>
</evidence>
<comment type="caution">
    <text evidence="11">The sequence shown here is derived from an EMBL/GenBank/DDBJ whole genome shotgun (WGS) entry which is preliminary data.</text>
</comment>
<feature type="domain" description="Signal transduction histidine kinase subgroup 3 dimerisation and phosphoacceptor" evidence="10">
    <location>
        <begin position="191"/>
        <end position="256"/>
    </location>
</feature>
<evidence type="ECO:0000256" key="7">
    <source>
        <dbReference type="ARBA" id="ARBA00022840"/>
    </source>
</evidence>
<keyword evidence="7" id="KW-0067">ATP-binding</keyword>
<keyword evidence="9" id="KW-0812">Transmembrane</keyword>
<protein>
    <recommendedName>
        <fullName evidence="2">histidine kinase</fullName>
        <ecNumber evidence="2">2.7.13.3</ecNumber>
    </recommendedName>
</protein>
<evidence type="ECO:0000256" key="1">
    <source>
        <dbReference type="ARBA" id="ARBA00000085"/>
    </source>
</evidence>
<accession>A0ABP6E4X7</accession>
<dbReference type="SUPFAM" id="SSF55874">
    <property type="entry name" value="ATPase domain of HSP90 chaperone/DNA topoisomerase II/histidine kinase"/>
    <property type="match status" value="1"/>
</dbReference>
<comment type="catalytic activity">
    <reaction evidence="1">
        <text>ATP + protein L-histidine = ADP + protein N-phospho-L-histidine.</text>
        <dbReference type="EC" id="2.7.13.3"/>
    </reaction>
</comment>
<evidence type="ECO:0000259" key="10">
    <source>
        <dbReference type="Pfam" id="PF07730"/>
    </source>
</evidence>
<dbReference type="PANTHER" id="PTHR24421">
    <property type="entry name" value="NITRATE/NITRITE SENSOR PROTEIN NARX-RELATED"/>
    <property type="match status" value="1"/>
</dbReference>
<evidence type="ECO:0000256" key="6">
    <source>
        <dbReference type="ARBA" id="ARBA00022777"/>
    </source>
</evidence>
<dbReference type="Proteomes" id="UP001500994">
    <property type="component" value="Unassembled WGS sequence"/>
</dbReference>
<evidence type="ECO:0000313" key="11">
    <source>
        <dbReference type="EMBL" id="GAA2658569.1"/>
    </source>
</evidence>
<feature type="transmembrane region" description="Helical" evidence="9">
    <location>
        <begin position="28"/>
        <end position="47"/>
    </location>
</feature>
<evidence type="ECO:0000313" key="12">
    <source>
        <dbReference type="Proteomes" id="UP001500994"/>
    </source>
</evidence>
<keyword evidence="8" id="KW-0902">Two-component regulatory system</keyword>
<gene>
    <name evidence="11" type="ORF">GCM10009864_26640</name>
</gene>
<dbReference type="Gene3D" id="3.30.565.10">
    <property type="entry name" value="Histidine kinase-like ATPase, C-terminal domain"/>
    <property type="match status" value="1"/>
</dbReference>
<keyword evidence="5" id="KW-0547">Nucleotide-binding</keyword>
<name>A0ABP6E4X7_9ACTN</name>
<keyword evidence="9" id="KW-1133">Transmembrane helix</keyword>
<feature type="transmembrane region" description="Helical" evidence="9">
    <location>
        <begin position="53"/>
        <end position="72"/>
    </location>
</feature>
<feature type="transmembrane region" description="Helical" evidence="9">
    <location>
        <begin position="79"/>
        <end position="95"/>
    </location>
</feature>